<name>A0A6N4TMB2_9FIRM</name>
<dbReference type="AlphaFoldDB" id="A0A6N4TMB2"/>
<proteinExistence type="predicted"/>
<gene>
    <name evidence="1" type="ORF">Aargi30884_27920</name>
</gene>
<evidence type="ECO:0000313" key="2">
    <source>
        <dbReference type="Proteomes" id="UP000464754"/>
    </source>
</evidence>
<dbReference type="InterPro" id="IPR038666">
    <property type="entry name" value="SSP1_head-tail_sf"/>
</dbReference>
<organism evidence="1 2">
    <name type="scientific">Amedibacterium intestinale</name>
    <dbReference type="NCBI Taxonomy" id="2583452"/>
    <lineage>
        <taxon>Bacteria</taxon>
        <taxon>Bacillati</taxon>
        <taxon>Bacillota</taxon>
        <taxon>Erysipelotrichia</taxon>
        <taxon>Erysipelotrichales</taxon>
        <taxon>Erysipelotrichaceae</taxon>
        <taxon>Amedibacterium</taxon>
    </lineage>
</organism>
<dbReference type="Proteomes" id="UP000464754">
    <property type="component" value="Chromosome"/>
</dbReference>
<accession>A0A6N4TMB2</accession>
<protein>
    <recommendedName>
        <fullName evidence="3">Phage head-tail adapter protein</fullName>
    </recommendedName>
</protein>
<evidence type="ECO:0008006" key="3">
    <source>
        <dbReference type="Google" id="ProtNLM"/>
    </source>
</evidence>
<dbReference type="RefSeq" id="WP_163052569.1">
    <property type="nucleotide sequence ID" value="NZ_AP019695.1"/>
</dbReference>
<sequence length="113" mass="12762">MYKPSAPFNVSMMVLVPTFENVNGVPKKTYSNDEMMIQGSFRTFGGTEKVVNGVLTLENTAVVETFFDPTIKADCRIKLLDYGEVYEIMGEPENIELRNQFLKFKVKKIGGKP</sequence>
<evidence type="ECO:0000313" key="1">
    <source>
        <dbReference type="EMBL" id="BBK23889.1"/>
    </source>
</evidence>
<keyword evidence="2" id="KW-1185">Reference proteome</keyword>
<dbReference type="KEGG" id="aarg:Aargi30884_27920"/>
<dbReference type="Gene3D" id="2.40.10.270">
    <property type="entry name" value="Bacteriophage SPP1 head-tail adaptor protein"/>
    <property type="match status" value="1"/>
</dbReference>
<dbReference type="EMBL" id="AP019695">
    <property type="protein sequence ID" value="BBK23889.1"/>
    <property type="molecule type" value="Genomic_DNA"/>
</dbReference>
<reference evidence="2" key="1">
    <citation type="submission" date="2019-05" db="EMBL/GenBank/DDBJ databases">
        <title>Complete genome sequencing of Absiella argi strain JCM 30884.</title>
        <authorList>
            <person name="Sakamoto M."/>
            <person name="Murakami T."/>
            <person name="Mori H."/>
        </authorList>
    </citation>
    <scope>NUCLEOTIDE SEQUENCE [LARGE SCALE GENOMIC DNA]</scope>
    <source>
        <strain evidence="2">JCM 30884</strain>
    </source>
</reference>